<dbReference type="InterPro" id="IPR044946">
    <property type="entry name" value="Restrct_endonuc_typeI_TRD_sf"/>
</dbReference>
<dbReference type="Proteomes" id="UP000050280">
    <property type="component" value="Unassembled WGS sequence"/>
</dbReference>
<protein>
    <submittedName>
        <fullName evidence="5">Type I restriction modification DNA specificity domain protein</fullName>
    </submittedName>
</protein>
<evidence type="ECO:0000256" key="1">
    <source>
        <dbReference type="ARBA" id="ARBA00010923"/>
    </source>
</evidence>
<dbReference type="Gene3D" id="1.10.287.1120">
    <property type="entry name" value="Bipartite methylase S protein"/>
    <property type="match status" value="1"/>
</dbReference>
<evidence type="ECO:0000256" key="3">
    <source>
        <dbReference type="ARBA" id="ARBA00023125"/>
    </source>
</evidence>
<dbReference type="OrthoDB" id="667970at2"/>
<feature type="domain" description="Type I restriction modification DNA specificity" evidence="4">
    <location>
        <begin position="34"/>
        <end position="204"/>
    </location>
</feature>
<dbReference type="GO" id="GO:0009307">
    <property type="term" value="P:DNA restriction-modification system"/>
    <property type="evidence" value="ECO:0007669"/>
    <property type="project" value="UniProtKB-KW"/>
</dbReference>
<dbReference type="Pfam" id="PF01420">
    <property type="entry name" value="Methylase_S"/>
    <property type="match status" value="2"/>
</dbReference>
<comment type="similarity">
    <text evidence="1">Belongs to the type-I restriction system S methylase family.</text>
</comment>
<dbReference type="PATRIC" id="fig|1300341.3.peg.1731"/>
<dbReference type="PANTHER" id="PTHR30408">
    <property type="entry name" value="TYPE-1 RESTRICTION ENZYME ECOKI SPECIFICITY PROTEIN"/>
    <property type="match status" value="1"/>
</dbReference>
<dbReference type="SUPFAM" id="SSF116734">
    <property type="entry name" value="DNA methylase specificity domain"/>
    <property type="match status" value="2"/>
</dbReference>
<evidence type="ECO:0000313" key="5">
    <source>
        <dbReference type="EMBL" id="KPM31893.1"/>
    </source>
</evidence>
<feature type="domain" description="Type I restriction modification DNA specificity" evidence="4">
    <location>
        <begin position="355"/>
        <end position="408"/>
    </location>
</feature>
<dbReference type="STRING" id="1300341.I595_1541"/>
<name>A0A0P7AZD5_9FLAO</name>
<gene>
    <name evidence="5" type="ORF">I595_1541</name>
</gene>
<accession>A0A0P7AZD5</accession>
<evidence type="ECO:0000259" key="4">
    <source>
        <dbReference type="Pfam" id="PF01420"/>
    </source>
</evidence>
<dbReference type="GO" id="GO:0003677">
    <property type="term" value="F:DNA binding"/>
    <property type="evidence" value="ECO:0007669"/>
    <property type="project" value="UniProtKB-KW"/>
</dbReference>
<evidence type="ECO:0000313" key="6">
    <source>
        <dbReference type="Proteomes" id="UP000050280"/>
    </source>
</evidence>
<organism evidence="5 6">
    <name type="scientific">Croceitalea dokdonensis DOKDO 023</name>
    <dbReference type="NCBI Taxonomy" id="1300341"/>
    <lineage>
        <taxon>Bacteria</taxon>
        <taxon>Pseudomonadati</taxon>
        <taxon>Bacteroidota</taxon>
        <taxon>Flavobacteriia</taxon>
        <taxon>Flavobacteriales</taxon>
        <taxon>Flavobacteriaceae</taxon>
        <taxon>Croceitalea</taxon>
    </lineage>
</organism>
<comment type="caution">
    <text evidence="5">The sequence shown here is derived from an EMBL/GenBank/DDBJ whole genome shotgun (WGS) entry which is preliminary data.</text>
</comment>
<proteinExistence type="inferred from homology"/>
<dbReference type="PANTHER" id="PTHR30408:SF12">
    <property type="entry name" value="TYPE I RESTRICTION ENZYME MJAVIII SPECIFICITY SUBUNIT"/>
    <property type="match status" value="1"/>
</dbReference>
<keyword evidence="2" id="KW-0680">Restriction system</keyword>
<reference evidence="5 6" key="1">
    <citation type="submission" date="2015-09" db="EMBL/GenBank/DDBJ databases">
        <title>Genome sequence of the marine flavobacterium Croceitalea dokdonensis DOKDO 023 that contains proton- and sodium-pumping rhodopsins.</title>
        <authorList>
            <person name="Kwon S.-K."/>
            <person name="Lee H.K."/>
            <person name="Kwak M.-J."/>
            <person name="Kim J.F."/>
        </authorList>
    </citation>
    <scope>NUCLEOTIDE SEQUENCE [LARGE SCALE GENOMIC DNA]</scope>
    <source>
        <strain evidence="5 6">DOKDO 023</strain>
    </source>
</reference>
<dbReference type="Gene3D" id="3.90.220.20">
    <property type="entry name" value="DNA methylase specificity domains"/>
    <property type="match status" value="2"/>
</dbReference>
<dbReference type="RefSeq" id="WP_054558731.1">
    <property type="nucleotide sequence ID" value="NZ_LDJX01000003.1"/>
</dbReference>
<dbReference type="InterPro" id="IPR052021">
    <property type="entry name" value="Type-I_RS_S_subunit"/>
</dbReference>
<sequence>MNTETQHTKTEKQFVPQLRFAEFLNDAFTKNLFEDIFQFSTGKNIKQNEASPEFDIPCVRYGELYHMYNEVIHKVINKTNLERSELKFSDGDEILLPSAGEDPLDIGSASALTIENIAIGRTINILKPKNKLVYSQIYASYYINQKLKRKIASLAKGVSISNVYNSDLKGLYITLPSLPEQQKIASFLTAVDTKLQQLTGKKELLQQYKKGVMQQLFSQQLRFKQPDGSDFPDWEEKKLKDVLDEHKTKNTDGTVTEVFSVAKEKGVINQIEHLGRSYAADSTLHYKVAFPGDLIYTKSPTKDFPFGIIKQNLTGRKGLVSPLYVVTRPQAESLGFMFHCYFLSWVNVYNYLVPLVQKGAKNTMNINNDDFLNGAKFMLPVSEEEQQQIANYLSALDTKIETVTQQIETTQLFKKGLLQQLFV</sequence>
<dbReference type="InterPro" id="IPR000055">
    <property type="entry name" value="Restrct_endonuc_typeI_TRD"/>
</dbReference>
<keyword evidence="6" id="KW-1185">Reference proteome</keyword>
<dbReference type="EMBL" id="LDJX01000003">
    <property type="protein sequence ID" value="KPM31893.1"/>
    <property type="molecule type" value="Genomic_DNA"/>
</dbReference>
<evidence type="ECO:0000256" key="2">
    <source>
        <dbReference type="ARBA" id="ARBA00022747"/>
    </source>
</evidence>
<keyword evidence="3" id="KW-0238">DNA-binding</keyword>
<dbReference type="AlphaFoldDB" id="A0A0P7AZD5"/>